<evidence type="ECO:0000313" key="2">
    <source>
        <dbReference type="Proteomes" id="UP000002011"/>
    </source>
</evidence>
<dbReference type="KEGG" id="dfe:Dfer_4279"/>
<proteinExistence type="predicted"/>
<organism evidence="1 2">
    <name type="scientific">Dyadobacter fermentans (strain ATCC 700827 / DSM 18053 / CIP 107007 / KCTC 52180 / NS114)</name>
    <dbReference type="NCBI Taxonomy" id="471854"/>
    <lineage>
        <taxon>Bacteria</taxon>
        <taxon>Pseudomonadati</taxon>
        <taxon>Bacteroidota</taxon>
        <taxon>Cytophagia</taxon>
        <taxon>Cytophagales</taxon>
        <taxon>Spirosomataceae</taxon>
        <taxon>Dyadobacter</taxon>
    </lineage>
</organism>
<dbReference type="STRING" id="471854.Dfer_4279"/>
<dbReference type="Proteomes" id="UP000002011">
    <property type="component" value="Chromosome"/>
</dbReference>
<dbReference type="HOGENOM" id="CLU_1501234_0_0_10"/>
<dbReference type="AlphaFoldDB" id="C6W126"/>
<dbReference type="EMBL" id="CP001619">
    <property type="protein sequence ID" value="ACT95481.1"/>
    <property type="molecule type" value="Genomic_DNA"/>
</dbReference>
<sequence>MKTQLVFPQDFVNLKSLNKSKMATNNADLRGLREEVTSESSRNADFENSLNALLENPCDENLDLINKVRVNFVGSRETMEDIIHKLQSLTWTLVEATPDDLKLIADLINLGRKLLEGSASIVNTYQPLWQKGVIIIEIRAFEEVSQHLAEVLDDIESVFFKLPNSQGFNDTTHQLESLQ</sequence>
<dbReference type="OrthoDB" id="957815at2"/>
<evidence type="ECO:0000313" key="1">
    <source>
        <dbReference type="EMBL" id="ACT95481.1"/>
    </source>
</evidence>
<keyword evidence="2" id="KW-1185">Reference proteome</keyword>
<name>C6W126_DYAFD</name>
<gene>
    <name evidence="1" type="ordered locus">Dfer_4279</name>
</gene>
<dbReference type="RefSeq" id="WP_015813724.1">
    <property type="nucleotide sequence ID" value="NC_013037.1"/>
</dbReference>
<accession>C6W126</accession>
<reference evidence="1 2" key="1">
    <citation type="journal article" date="2009" name="Stand. Genomic Sci.">
        <title>Complete genome sequence of Dyadobacter fermentans type strain (NS114).</title>
        <authorList>
            <person name="Lang E."/>
            <person name="Lapidus A."/>
            <person name="Chertkov O."/>
            <person name="Brettin T."/>
            <person name="Detter J.C."/>
            <person name="Han C."/>
            <person name="Copeland A."/>
            <person name="Glavina Del Rio T."/>
            <person name="Nolan M."/>
            <person name="Chen F."/>
            <person name="Lucas S."/>
            <person name="Tice H."/>
            <person name="Cheng J.F."/>
            <person name="Land M."/>
            <person name="Hauser L."/>
            <person name="Chang Y.J."/>
            <person name="Jeffries C.D."/>
            <person name="Kopitz M."/>
            <person name="Bruce D."/>
            <person name="Goodwin L."/>
            <person name="Pitluck S."/>
            <person name="Ovchinnikova G."/>
            <person name="Pati A."/>
            <person name="Ivanova N."/>
            <person name="Mavrommatis K."/>
            <person name="Chen A."/>
            <person name="Palaniappan K."/>
            <person name="Chain P."/>
            <person name="Bristow J."/>
            <person name="Eisen J.A."/>
            <person name="Markowitz V."/>
            <person name="Hugenholtz P."/>
            <person name="Goker M."/>
            <person name="Rohde M."/>
            <person name="Kyrpides N.C."/>
            <person name="Klenk H.P."/>
        </authorList>
    </citation>
    <scope>NUCLEOTIDE SEQUENCE [LARGE SCALE GENOMIC DNA]</scope>
    <source>
        <strain evidence="2">ATCC 700827 / DSM 18053 / CIP 107007 / KCTC 52180 / NS114</strain>
    </source>
</reference>
<protein>
    <submittedName>
        <fullName evidence="1">Uncharacterized protein</fullName>
    </submittedName>
</protein>